<dbReference type="Pfam" id="PF00536">
    <property type="entry name" value="SAM_1"/>
    <property type="match status" value="1"/>
</dbReference>
<feature type="region of interest" description="Disordered" evidence="1">
    <location>
        <begin position="235"/>
        <end position="272"/>
    </location>
</feature>
<evidence type="ECO:0000256" key="1">
    <source>
        <dbReference type="SAM" id="MobiDB-lite"/>
    </source>
</evidence>
<dbReference type="GO" id="GO:0001227">
    <property type="term" value="F:DNA-binding transcription repressor activity, RNA polymerase II-specific"/>
    <property type="evidence" value="ECO:0007669"/>
    <property type="project" value="Ensembl"/>
</dbReference>
<name>A0A8I5NE65_PAPAN</name>
<dbReference type="GO" id="GO:0003682">
    <property type="term" value="F:chromatin binding"/>
    <property type="evidence" value="ECO:0007669"/>
    <property type="project" value="TreeGrafter"/>
</dbReference>
<dbReference type="GO" id="GO:0046548">
    <property type="term" value="P:retinal rod cell development"/>
    <property type="evidence" value="ECO:0007669"/>
    <property type="project" value="Ensembl"/>
</dbReference>
<reference evidence="3" key="2">
    <citation type="submission" date="2025-08" db="UniProtKB">
        <authorList>
            <consortium name="Ensembl"/>
        </authorList>
    </citation>
    <scope>IDENTIFICATION</scope>
</reference>
<evidence type="ECO:0000313" key="4">
    <source>
        <dbReference type="Proteomes" id="UP000028761"/>
    </source>
</evidence>
<dbReference type="InterPro" id="IPR050548">
    <property type="entry name" value="PcG_chromatin_remod_factors"/>
</dbReference>
<dbReference type="GO" id="GO:0005737">
    <property type="term" value="C:cytoplasm"/>
    <property type="evidence" value="ECO:0007669"/>
    <property type="project" value="Ensembl"/>
</dbReference>
<sequence length="527" mass="58333">MTNSVMAVNPLLTPTGQQTIPLIPSPFGPPTVDRDVLPSTVAPTDPRQFCVPSQFGSSVLPNTNMPNVLSSRIYPGWGILPPESIKAVARRNEMIQRHHTARTEMEMYAIYQQRRMEKINPKGLAGLGIPFLYGTGVPAAPTPYHGRSMLPASDLHFHRSTLRNLQGNPMLVATAPHFEESWGQRCRRLRKSTGNQKAPDSDAESSKSQAEEKILGQTHAVPYEENHYAKDPEIEASSNQKSSEANETPTTALDNACGEPEPTHRKPWGSHTITLKAKTWDDGKEEASEQIFATCDEKNGVCPPVPRPSLPGTHALVTIGGNLSLDEDIQKWTVDDVHSFISSLPGCSDYAQIHQLPRGVSPLDHLRTFHRMRAGLQMELSPKLDHTLQSSWEIAARWVDPQEVYCEETPELGAIMHATATKQIIKADVFKDHAIDGETLPLLTEEHLRGTMGLKLGPALKIQSQVSQHVGSMFYKKTLSFPVRQAFDQPADTSPLLDSNSWSDTMSIFCPQDTIIPKGIERDSMRN</sequence>
<dbReference type="Ensembl" id="ENSPANT00000067965.1">
    <property type="protein sequence ID" value="ENSPANP00000051325.1"/>
    <property type="gene ID" value="ENSPANG00000000187.3"/>
</dbReference>
<reference evidence="3 4" key="1">
    <citation type="submission" date="2012-03" db="EMBL/GenBank/DDBJ databases">
        <title>Whole Genome Assembly of Papio anubis.</title>
        <authorList>
            <person name="Liu Y.L."/>
            <person name="Abraham K.A."/>
            <person name="Akbar H.A."/>
            <person name="Ali S.A."/>
            <person name="Anosike U.A."/>
            <person name="Aqrawi P.A."/>
            <person name="Arias F.A."/>
            <person name="Attaway T.A."/>
            <person name="Awwad R.A."/>
            <person name="Babu C.B."/>
            <person name="Bandaranaike D.B."/>
            <person name="Battles P.B."/>
            <person name="Bell A.B."/>
            <person name="Beltran B.B."/>
            <person name="Berhane-Mersha D.B."/>
            <person name="Bess C.B."/>
            <person name="Bickham C.B."/>
            <person name="Bolden T.B."/>
            <person name="Carter K.C."/>
            <person name="Chau D.C."/>
            <person name="Chavez A.C."/>
            <person name="Clerc-Blankenburg K.C."/>
            <person name="Coyle M.C."/>
            <person name="Dao M.D."/>
            <person name="Davila M.L.D."/>
            <person name="Davy-Carroll L.D."/>
            <person name="Denson S.D."/>
            <person name="Dinh H.D."/>
            <person name="Fernandez S.F."/>
            <person name="Fernando P.F."/>
            <person name="Forbes L.F."/>
            <person name="Francis C.F."/>
            <person name="Francisco L.F."/>
            <person name="Fu Q.F."/>
            <person name="Garcia-Iii R.G."/>
            <person name="Garrett T.G."/>
            <person name="Gross S.G."/>
            <person name="Gubbala S.G."/>
            <person name="Hirani K.H."/>
            <person name="Hogues M.H."/>
            <person name="Hollins B.H."/>
            <person name="Jackson L.J."/>
            <person name="Javaid M.J."/>
            <person name="Jhangiani S.J."/>
            <person name="Johnson A.J."/>
            <person name="Johnson B.J."/>
            <person name="Jones J.J."/>
            <person name="Joshi V.J."/>
            <person name="Kalu J.K."/>
            <person name="Khan N.K."/>
            <person name="Korchina V.K."/>
            <person name="Kovar C.K."/>
            <person name="Lago L.L."/>
            <person name="Lara F.L."/>
            <person name="Le T.-K.L."/>
            <person name="Lee S.L."/>
            <person name="Legall-Iii F.L."/>
            <person name="Lemon S.L."/>
            <person name="Liu J.L."/>
            <person name="Liu Y.-S.L."/>
            <person name="Liyanage D.L."/>
            <person name="Lopez J.L."/>
            <person name="Lorensuhewa L.L."/>
            <person name="Mata R.M."/>
            <person name="Mathew T.M."/>
            <person name="Mercado C.M."/>
            <person name="Mercado I.M."/>
            <person name="Morales K.M."/>
            <person name="Morgan M.M."/>
            <person name="Munidasa M.M."/>
            <person name="Ngo D.N."/>
            <person name="Nguyen L.N."/>
            <person name="Nguyen T.N."/>
            <person name="Nguyen N.N."/>
            <person name="Obregon M.O."/>
            <person name="Okwuonu G.O."/>
            <person name="Ongeri F.O."/>
            <person name="Onwere C.O."/>
            <person name="Osifeso I.O."/>
            <person name="Parra A.P."/>
            <person name="Patil S.P."/>
            <person name="Perez A.P."/>
            <person name="Perez Y.P."/>
            <person name="Pham C.P."/>
            <person name="Pu L.-L.P."/>
            <person name="Puazo M.P."/>
            <person name="Quiroz J.Q."/>
            <person name="Rouhana J.R."/>
            <person name="Ruiz M.R."/>
            <person name="Ruiz S.-J.R."/>
            <person name="Saada N.S."/>
            <person name="Santibanez J.S."/>
            <person name="Scheel M.S."/>
            <person name="Schneider B.S."/>
            <person name="Simmons D.S."/>
            <person name="Sisson I.S."/>
            <person name="Tang L.-Y.T."/>
            <person name="Thornton R.T."/>
            <person name="Tisius J.T."/>
            <person name="Toledanes G.T."/>
            <person name="Trejos Z.T."/>
            <person name="Usmani K.U."/>
            <person name="Varghese R.V."/>
            <person name="Vattathil S.V."/>
            <person name="Vee V.V."/>
            <person name="Walker D.W."/>
            <person name="Weissenberger G.W."/>
            <person name="White C.W."/>
            <person name="Williams A.W."/>
            <person name="Woodworth J.W."/>
            <person name="Wright R.W."/>
            <person name="Zhu Y.Z."/>
            <person name="Han Y.H."/>
            <person name="Newsham I.N."/>
            <person name="Nazareth L.N."/>
            <person name="Worley K.W."/>
            <person name="Muzny D.M."/>
            <person name="Rogers J.R."/>
            <person name="Gibbs R.G."/>
        </authorList>
    </citation>
    <scope>NUCLEOTIDE SEQUENCE [LARGE SCALE GENOMIC DNA]</scope>
</reference>
<dbReference type="PANTHER" id="PTHR12247:SF89">
    <property type="entry name" value="STERILE ALPHA MOTIF DOMAIN-CONTAINING PROTEIN 7"/>
    <property type="match status" value="1"/>
</dbReference>
<dbReference type="InterPro" id="IPR001660">
    <property type="entry name" value="SAM"/>
</dbReference>
<evidence type="ECO:0000313" key="3">
    <source>
        <dbReference type="Ensembl" id="ENSPANP00000051325.1"/>
    </source>
</evidence>
<protein>
    <submittedName>
        <fullName evidence="3">Sterile alpha motif domain containing 7</fullName>
    </submittedName>
</protein>
<dbReference type="Proteomes" id="UP000028761">
    <property type="component" value="Chromosome 2"/>
</dbReference>
<dbReference type="AlphaFoldDB" id="A0A8I5NE65"/>
<dbReference type="Gene3D" id="1.10.150.50">
    <property type="entry name" value="Transcription Factor, Ets-1"/>
    <property type="match status" value="1"/>
</dbReference>
<dbReference type="GO" id="GO:0042393">
    <property type="term" value="F:histone binding"/>
    <property type="evidence" value="ECO:0007669"/>
    <property type="project" value="TreeGrafter"/>
</dbReference>
<dbReference type="GeneTree" id="ENSGT00940000160075"/>
<dbReference type="InterPro" id="IPR013761">
    <property type="entry name" value="SAM/pointed_sf"/>
</dbReference>
<dbReference type="PANTHER" id="PTHR12247">
    <property type="entry name" value="POLYCOMB GROUP PROTEIN"/>
    <property type="match status" value="1"/>
</dbReference>
<accession>A0A8I5NE65</accession>
<evidence type="ECO:0000259" key="2">
    <source>
        <dbReference type="Pfam" id="PF00536"/>
    </source>
</evidence>
<keyword evidence="4" id="KW-1185">Reference proteome</keyword>
<feature type="region of interest" description="Disordered" evidence="1">
    <location>
        <begin position="185"/>
        <end position="212"/>
    </location>
</feature>
<reference evidence="3" key="3">
    <citation type="submission" date="2025-09" db="UniProtKB">
        <authorList>
            <consortium name="Ensembl"/>
        </authorList>
    </citation>
    <scope>IDENTIFICATION</scope>
</reference>
<feature type="compositionally biased region" description="Polar residues" evidence="1">
    <location>
        <begin position="236"/>
        <end position="253"/>
    </location>
</feature>
<dbReference type="OMA" id="MLYMMNL"/>
<proteinExistence type="predicted"/>
<feature type="domain" description="SAM" evidence="2">
    <location>
        <begin position="428"/>
        <end position="467"/>
    </location>
</feature>
<organism evidence="3 4">
    <name type="scientific">Papio anubis</name>
    <name type="common">Olive baboon</name>
    <dbReference type="NCBI Taxonomy" id="9555"/>
    <lineage>
        <taxon>Eukaryota</taxon>
        <taxon>Metazoa</taxon>
        <taxon>Chordata</taxon>
        <taxon>Craniata</taxon>
        <taxon>Vertebrata</taxon>
        <taxon>Euteleostomi</taxon>
        <taxon>Mammalia</taxon>
        <taxon>Eutheria</taxon>
        <taxon>Euarchontoglires</taxon>
        <taxon>Primates</taxon>
        <taxon>Haplorrhini</taxon>
        <taxon>Catarrhini</taxon>
        <taxon>Cercopithecidae</taxon>
        <taxon>Cercopithecinae</taxon>
        <taxon>Papio</taxon>
    </lineage>
</organism>
<dbReference type="SUPFAM" id="SSF47769">
    <property type="entry name" value="SAM/Pointed domain"/>
    <property type="match status" value="1"/>
</dbReference>
<dbReference type="GO" id="GO:0035102">
    <property type="term" value="C:PRC1 complex"/>
    <property type="evidence" value="ECO:0007669"/>
    <property type="project" value="Ensembl"/>
</dbReference>
<gene>
    <name evidence="3" type="primary">SAMD7</name>
</gene>
<dbReference type="GO" id="GO:0045814">
    <property type="term" value="P:negative regulation of gene expression, epigenetic"/>
    <property type="evidence" value="ECO:0007669"/>
    <property type="project" value="Ensembl"/>
</dbReference>